<feature type="compositionally biased region" description="Polar residues" evidence="1">
    <location>
        <begin position="340"/>
        <end position="359"/>
    </location>
</feature>
<dbReference type="InterPro" id="IPR052774">
    <property type="entry name" value="Celegans_DevNeuronal_Protein"/>
</dbReference>
<feature type="signal peptide" evidence="3">
    <location>
        <begin position="1"/>
        <end position="22"/>
    </location>
</feature>
<gene>
    <name evidence="5" type="ORF">DGAL_LOCUS16481</name>
</gene>
<dbReference type="EMBL" id="CAKKLH010000330">
    <property type="protein sequence ID" value="CAH0112708.1"/>
    <property type="molecule type" value="Genomic_DNA"/>
</dbReference>
<dbReference type="PANTHER" id="PTHR47327">
    <property type="entry name" value="FI18240P1-RELATED"/>
    <property type="match status" value="1"/>
</dbReference>
<comment type="caution">
    <text evidence="5">The sequence shown here is derived from an EMBL/GenBank/DDBJ whole genome shotgun (WGS) entry which is preliminary data.</text>
</comment>
<evidence type="ECO:0000313" key="6">
    <source>
        <dbReference type="Proteomes" id="UP000789390"/>
    </source>
</evidence>
<feature type="domain" description="ZP" evidence="4">
    <location>
        <begin position="33"/>
        <end position="283"/>
    </location>
</feature>
<dbReference type="PROSITE" id="PS51034">
    <property type="entry name" value="ZP_2"/>
    <property type="match status" value="1"/>
</dbReference>
<keyword evidence="3" id="KW-0732">Signal</keyword>
<feature type="region of interest" description="Disordered" evidence="1">
    <location>
        <begin position="334"/>
        <end position="385"/>
    </location>
</feature>
<accession>A0A8J2S194</accession>
<sequence length="417" mass="46490">MVAPPWMVLFVSSTLFYLHTSASKMSGVQHKVKCDTAEMTVEMVLPDTVTDVYLEGMKEYGKDIGCQPMMEGNTASFRLSIAQFYRCGMTKVVDHTNGHRVYYHRIVVESESREKESIVVKCGWMPHHPERHRSKRQGELSPDFQEDEEYDITVIEGRAPEPILGIAVRQNGQLVGSDLNVQPGTLLQMEVFLDPNSTSTYGLRVSYMDVTDRRTKEETIILNGCSVDPYLFENFNTVDGDTLTARFRAFKFPETNFVLFRGTIDVCLDRCSGVECSNDQLAFGRKRRAASQTTGNTKLDRTDRVFEVSMTTLVKFDSETGLQKDVLESTQAKGVDTVEQPIQAQQSQSVLNESEPSSKASTPQQPSHQTSEPEPEPEPAAGTKKALASLAVKSDSAAFSLVLSFVALLASLLYNKY</sequence>
<keyword evidence="2" id="KW-1133">Transmembrane helix</keyword>
<dbReference type="SMART" id="SM00241">
    <property type="entry name" value="ZP"/>
    <property type="match status" value="1"/>
</dbReference>
<evidence type="ECO:0000313" key="5">
    <source>
        <dbReference type="EMBL" id="CAH0112708.1"/>
    </source>
</evidence>
<organism evidence="5 6">
    <name type="scientific">Daphnia galeata</name>
    <dbReference type="NCBI Taxonomy" id="27404"/>
    <lineage>
        <taxon>Eukaryota</taxon>
        <taxon>Metazoa</taxon>
        <taxon>Ecdysozoa</taxon>
        <taxon>Arthropoda</taxon>
        <taxon>Crustacea</taxon>
        <taxon>Branchiopoda</taxon>
        <taxon>Diplostraca</taxon>
        <taxon>Cladocera</taxon>
        <taxon>Anomopoda</taxon>
        <taxon>Daphniidae</taxon>
        <taxon>Daphnia</taxon>
    </lineage>
</organism>
<feature type="chain" id="PRO_5035286874" description="ZP domain-containing protein" evidence="3">
    <location>
        <begin position="23"/>
        <end position="417"/>
    </location>
</feature>
<evidence type="ECO:0000256" key="2">
    <source>
        <dbReference type="SAM" id="Phobius"/>
    </source>
</evidence>
<proteinExistence type="predicted"/>
<dbReference type="Proteomes" id="UP000789390">
    <property type="component" value="Unassembled WGS sequence"/>
</dbReference>
<dbReference type="InterPro" id="IPR001507">
    <property type="entry name" value="ZP_dom"/>
</dbReference>
<dbReference type="PANTHER" id="PTHR47327:SF7">
    <property type="entry name" value="GH08941P"/>
    <property type="match status" value="1"/>
</dbReference>
<name>A0A8J2S194_9CRUS</name>
<feature type="transmembrane region" description="Helical" evidence="2">
    <location>
        <begin position="397"/>
        <end position="414"/>
    </location>
</feature>
<feature type="compositionally biased region" description="Low complexity" evidence="1">
    <location>
        <begin position="360"/>
        <end position="372"/>
    </location>
</feature>
<dbReference type="OrthoDB" id="6407830at2759"/>
<keyword evidence="2" id="KW-0472">Membrane</keyword>
<dbReference type="GO" id="GO:0009653">
    <property type="term" value="P:anatomical structure morphogenesis"/>
    <property type="evidence" value="ECO:0007669"/>
    <property type="project" value="TreeGrafter"/>
</dbReference>
<keyword evidence="2" id="KW-0812">Transmembrane</keyword>
<reference evidence="5" key="1">
    <citation type="submission" date="2021-11" db="EMBL/GenBank/DDBJ databases">
        <authorList>
            <person name="Schell T."/>
        </authorList>
    </citation>
    <scope>NUCLEOTIDE SEQUENCE</scope>
    <source>
        <strain evidence="5">M5</strain>
    </source>
</reference>
<dbReference type="AlphaFoldDB" id="A0A8J2S194"/>
<protein>
    <recommendedName>
        <fullName evidence="4">ZP domain-containing protein</fullName>
    </recommendedName>
</protein>
<evidence type="ECO:0000259" key="4">
    <source>
        <dbReference type="PROSITE" id="PS51034"/>
    </source>
</evidence>
<evidence type="ECO:0000256" key="3">
    <source>
        <dbReference type="SAM" id="SignalP"/>
    </source>
</evidence>
<evidence type="ECO:0000256" key="1">
    <source>
        <dbReference type="SAM" id="MobiDB-lite"/>
    </source>
</evidence>
<keyword evidence="6" id="KW-1185">Reference proteome</keyword>